<reference evidence="2 3" key="1">
    <citation type="journal article" date="2020" name="BMC Genomics">
        <title>Intraspecific diversification of the crop wild relative Brassica cretica Lam. using demographic model selection.</title>
        <authorList>
            <person name="Kioukis A."/>
            <person name="Michalopoulou V.A."/>
            <person name="Briers L."/>
            <person name="Pirintsos S."/>
            <person name="Studholme D.J."/>
            <person name="Pavlidis P."/>
            <person name="Sarris P.F."/>
        </authorList>
    </citation>
    <scope>NUCLEOTIDE SEQUENCE [LARGE SCALE GENOMIC DNA]</scope>
    <source>
        <strain evidence="3">cv. PFS-1207/04</strain>
    </source>
</reference>
<feature type="compositionally biased region" description="Basic and acidic residues" evidence="1">
    <location>
        <begin position="311"/>
        <end position="324"/>
    </location>
</feature>
<feature type="compositionally biased region" description="Basic residues" evidence="1">
    <location>
        <begin position="349"/>
        <end position="360"/>
    </location>
</feature>
<feature type="region of interest" description="Disordered" evidence="1">
    <location>
        <begin position="1"/>
        <end position="103"/>
    </location>
</feature>
<protein>
    <submittedName>
        <fullName evidence="2">Uncharacterized protein</fullName>
    </submittedName>
</protein>
<comment type="caution">
    <text evidence="2">The sequence shown here is derived from an EMBL/GenBank/DDBJ whole genome shotgun (WGS) entry which is preliminary data.</text>
</comment>
<gene>
    <name evidence="2" type="ORF">DY000_02052619</name>
</gene>
<feature type="compositionally biased region" description="Polar residues" evidence="1">
    <location>
        <begin position="164"/>
        <end position="173"/>
    </location>
</feature>
<dbReference type="Proteomes" id="UP000266723">
    <property type="component" value="Unassembled WGS sequence"/>
</dbReference>
<feature type="compositionally biased region" description="Polar residues" evidence="1">
    <location>
        <begin position="251"/>
        <end position="267"/>
    </location>
</feature>
<feature type="compositionally biased region" description="Basic residues" evidence="1">
    <location>
        <begin position="414"/>
        <end position="425"/>
    </location>
</feature>
<feature type="compositionally biased region" description="Basic and acidic residues" evidence="1">
    <location>
        <begin position="269"/>
        <end position="291"/>
    </location>
</feature>
<feature type="compositionally biased region" description="Polar residues" evidence="1">
    <location>
        <begin position="53"/>
        <end position="67"/>
    </location>
</feature>
<feature type="compositionally biased region" description="Polar residues" evidence="1">
    <location>
        <begin position="90"/>
        <end position="102"/>
    </location>
</feature>
<feature type="compositionally biased region" description="Basic and acidic residues" evidence="1">
    <location>
        <begin position="336"/>
        <end position="348"/>
    </location>
</feature>
<evidence type="ECO:0000313" key="3">
    <source>
        <dbReference type="Proteomes" id="UP000266723"/>
    </source>
</evidence>
<feature type="compositionally biased region" description="Polar residues" evidence="1">
    <location>
        <begin position="1"/>
        <end position="14"/>
    </location>
</feature>
<accession>A0ABQ7AMD5</accession>
<feature type="compositionally biased region" description="Basic and acidic residues" evidence="1">
    <location>
        <begin position="79"/>
        <end position="89"/>
    </location>
</feature>
<feature type="compositionally biased region" description="Polar residues" evidence="1">
    <location>
        <begin position="220"/>
        <end position="233"/>
    </location>
</feature>
<dbReference type="EMBL" id="QGKV02002055">
    <property type="protein sequence ID" value="KAF3498576.1"/>
    <property type="molecule type" value="Genomic_DNA"/>
</dbReference>
<sequence>MDPNKTNGTTSSGVNDIDPIRSDSRAGKTPTGLTGANDATETAPTQRIPPIGISNQDRSLPINQTTLPERAGARVWNRPGDRSSSDDLTRSQSRPISPTPLAQTRGELTELRGMMTTLIDEICSQRIANQAIAYRLDQAEMELTEHRAANIRERNQTPLDPLRTTFNPQSTGLFGTPEIPSARSGRYARENSQRPPPQGMTHRSLSYSGLDEIDTGLQRPRSTPIQFQNGSTERQGEPRTRISPPNHFIPKNQTPSATRTFNQTGFDNPTEKARRHDLRGPEQPQEEKEHQEEDDTEVDVDDNVKGNENSETNKDGEVNEDASKKLVKVTKKRGRGNKDGEMNEDASKKPVKVTKKRGRGNKVNISMYNGMKKGVTPPREVQQQVEDDAEVDAKDSENPETNGDGEMKKDASKKPVKVTKKRGRGNKGIVGPNFGQYHNGPRSKT</sequence>
<evidence type="ECO:0000256" key="1">
    <source>
        <dbReference type="SAM" id="MobiDB-lite"/>
    </source>
</evidence>
<proteinExistence type="predicted"/>
<evidence type="ECO:0000313" key="2">
    <source>
        <dbReference type="EMBL" id="KAF3498576.1"/>
    </source>
</evidence>
<feature type="compositionally biased region" description="Basic residues" evidence="1">
    <location>
        <begin position="325"/>
        <end position="335"/>
    </location>
</feature>
<feature type="region of interest" description="Disordered" evidence="1">
    <location>
        <begin position="151"/>
        <end position="445"/>
    </location>
</feature>
<name>A0ABQ7AMD5_BRACR</name>
<feature type="compositionally biased region" description="Acidic residues" evidence="1">
    <location>
        <begin position="292"/>
        <end position="301"/>
    </location>
</feature>
<keyword evidence="3" id="KW-1185">Reference proteome</keyword>
<feature type="compositionally biased region" description="Polar residues" evidence="1">
    <location>
        <begin position="31"/>
        <end position="45"/>
    </location>
</feature>
<organism evidence="2 3">
    <name type="scientific">Brassica cretica</name>
    <name type="common">Mustard</name>
    <dbReference type="NCBI Taxonomy" id="69181"/>
    <lineage>
        <taxon>Eukaryota</taxon>
        <taxon>Viridiplantae</taxon>
        <taxon>Streptophyta</taxon>
        <taxon>Embryophyta</taxon>
        <taxon>Tracheophyta</taxon>
        <taxon>Spermatophyta</taxon>
        <taxon>Magnoliopsida</taxon>
        <taxon>eudicotyledons</taxon>
        <taxon>Gunneridae</taxon>
        <taxon>Pentapetalae</taxon>
        <taxon>rosids</taxon>
        <taxon>malvids</taxon>
        <taxon>Brassicales</taxon>
        <taxon>Brassicaceae</taxon>
        <taxon>Brassiceae</taxon>
        <taxon>Brassica</taxon>
    </lineage>
</organism>